<dbReference type="AlphaFoldDB" id="A0A7W8DKX5"/>
<keyword evidence="3" id="KW-0560">Oxidoreductase</keyword>
<proteinExistence type="predicted"/>
<dbReference type="GO" id="GO:0016491">
    <property type="term" value="F:oxidoreductase activity"/>
    <property type="evidence" value="ECO:0007669"/>
    <property type="project" value="UniProtKB-KW"/>
</dbReference>
<evidence type="ECO:0000313" key="7">
    <source>
        <dbReference type="Proteomes" id="UP000590740"/>
    </source>
</evidence>
<protein>
    <recommendedName>
        <fullName evidence="8">FAD dependent oxidoreductase</fullName>
    </recommendedName>
</protein>
<dbReference type="PRINTS" id="PR00420">
    <property type="entry name" value="RNGMNOXGNASE"/>
</dbReference>
<evidence type="ECO:0008006" key="8">
    <source>
        <dbReference type="Google" id="ProtNLM"/>
    </source>
</evidence>
<evidence type="ECO:0000256" key="2">
    <source>
        <dbReference type="ARBA" id="ARBA00022723"/>
    </source>
</evidence>
<comment type="caution">
    <text evidence="6">The sequence shown here is derived from an EMBL/GenBank/DDBJ whole genome shotgun (WGS) entry which is preliminary data.</text>
</comment>
<keyword evidence="1" id="KW-0004">4Fe-4S</keyword>
<dbReference type="Gene3D" id="3.50.50.60">
    <property type="entry name" value="FAD/NAD(P)-binding domain"/>
    <property type="match status" value="1"/>
</dbReference>
<evidence type="ECO:0000313" key="6">
    <source>
        <dbReference type="EMBL" id="MBB5033291.1"/>
    </source>
</evidence>
<reference evidence="6 7" key="1">
    <citation type="submission" date="2020-08" db="EMBL/GenBank/DDBJ databases">
        <title>Genomic Encyclopedia of Type Strains, Phase IV (KMG-IV): sequencing the most valuable type-strain genomes for metagenomic binning, comparative biology and taxonomic classification.</title>
        <authorList>
            <person name="Goeker M."/>
        </authorList>
    </citation>
    <scope>NUCLEOTIDE SEQUENCE [LARGE SCALE GENOMIC DNA]</scope>
    <source>
        <strain evidence="6 7">DSM 12252</strain>
    </source>
</reference>
<dbReference type="Proteomes" id="UP000590740">
    <property type="component" value="Unassembled WGS sequence"/>
</dbReference>
<keyword evidence="4" id="KW-0408">Iron</keyword>
<evidence type="ECO:0000256" key="1">
    <source>
        <dbReference type="ARBA" id="ARBA00022485"/>
    </source>
</evidence>
<dbReference type="PANTHER" id="PTHR43498:SF1">
    <property type="entry name" value="COB--COM HETERODISULFIDE REDUCTASE IRON-SULFUR SUBUNIT A"/>
    <property type="match status" value="1"/>
</dbReference>
<dbReference type="InterPro" id="IPR036188">
    <property type="entry name" value="FAD/NAD-bd_sf"/>
</dbReference>
<evidence type="ECO:0000256" key="3">
    <source>
        <dbReference type="ARBA" id="ARBA00023002"/>
    </source>
</evidence>
<keyword evidence="2" id="KW-0479">Metal-binding</keyword>
<gene>
    <name evidence="6" type="ORF">HNQ65_002874</name>
</gene>
<keyword evidence="5" id="KW-0411">Iron-sulfur</keyword>
<dbReference type="GO" id="GO:0046872">
    <property type="term" value="F:metal ion binding"/>
    <property type="evidence" value="ECO:0007669"/>
    <property type="project" value="UniProtKB-KW"/>
</dbReference>
<dbReference type="Pfam" id="PF12831">
    <property type="entry name" value="FAD_oxidored"/>
    <property type="match status" value="1"/>
</dbReference>
<dbReference type="SUPFAM" id="SSF51905">
    <property type="entry name" value="FAD/NAD(P)-binding domain"/>
    <property type="match status" value="1"/>
</dbReference>
<evidence type="ECO:0000256" key="5">
    <source>
        <dbReference type="ARBA" id="ARBA00023014"/>
    </source>
</evidence>
<dbReference type="InterPro" id="IPR039650">
    <property type="entry name" value="HdrA-like"/>
</dbReference>
<dbReference type="EMBL" id="JACHIG010000005">
    <property type="protein sequence ID" value="MBB5033291.1"/>
    <property type="molecule type" value="Genomic_DNA"/>
</dbReference>
<dbReference type="RefSeq" id="WP_184340201.1">
    <property type="nucleotide sequence ID" value="NZ_JACHIG010000005.1"/>
</dbReference>
<keyword evidence="7" id="KW-1185">Reference proteome</keyword>
<evidence type="ECO:0000256" key="4">
    <source>
        <dbReference type="ARBA" id="ARBA00023004"/>
    </source>
</evidence>
<accession>A0A7W8DKX5</accession>
<sequence length="425" mass="45376">MNPDVLIIGGGSAGVAAALASARRGAKTLLVERHGVLGGAGTASLVHSFCGLYDLQLTPDAAPRVANPGLPVELERQLLTHGIAHGPVRMGRVDVLMHQPQRLAVFFDHWCRKEPSLEVMLHTEAIGCVVDSSRIVEVTLQCRGSSWKVRPRTLVDASGDAELAALTGHAFEMSPADELQRPAYIVGMGGVEASALTGDGPLKIAGCLARAIQEKKLPATAAGAHFRASPALQEVFLTLDLPGDSSERPFDSTDPRSLTWIEMQGREVTSAIVDHLKASMEGFAQARVTTLPVRAGIRESRRWMGEDIVTEEDILESRSDETAVANATWPIELRETARGPRLLYPREPKACGIPLGALRARDLKNVFLAGRCLSATHRAQASTRVMGTALATGQAAGIAASLPDQDTTALAWQVRSFLSQLETAS</sequence>
<name>A0A7W8DKX5_9BACT</name>
<organism evidence="6 7">
    <name type="scientific">Prosthecobacter vanneervenii</name>
    <dbReference type="NCBI Taxonomy" id="48466"/>
    <lineage>
        <taxon>Bacteria</taxon>
        <taxon>Pseudomonadati</taxon>
        <taxon>Verrucomicrobiota</taxon>
        <taxon>Verrucomicrobiia</taxon>
        <taxon>Verrucomicrobiales</taxon>
        <taxon>Verrucomicrobiaceae</taxon>
        <taxon>Prosthecobacter</taxon>
    </lineage>
</organism>
<dbReference type="PANTHER" id="PTHR43498">
    <property type="entry name" value="FERREDOXIN:COB-COM HETERODISULFIDE REDUCTASE SUBUNIT A"/>
    <property type="match status" value="1"/>
</dbReference>
<dbReference type="GO" id="GO:0051539">
    <property type="term" value="F:4 iron, 4 sulfur cluster binding"/>
    <property type="evidence" value="ECO:0007669"/>
    <property type="project" value="UniProtKB-KW"/>
</dbReference>